<evidence type="ECO:0000256" key="6">
    <source>
        <dbReference type="PROSITE-ProRule" id="PRU00560"/>
    </source>
</evidence>
<keyword evidence="9" id="KW-1185">Reference proteome</keyword>
<dbReference type="EMBL" id="VSZQ01000090">
    <property type="protein sequence ID" value="TYR63226.1"/>
    <property type="molecule type" value="Genomic_DNA"/>
</dbReference>
<dbReference type="InterPro" id="IPR014016">
    <property type="entry name" value="UvrD-like_ATP-bd"/>
</dbReference>
<protein>
    <submittedName>
        <fullName evidence="8">ATP-dependent helicase</fullName>
    </submittedName>
</protein>
<dbReference type="GO" id="GO:0043138">
    <property type="term" value="F:3'-5' DNA helicase activity"/>
    <property type="evidence" value="ECO:0007669"/>
    <property type="project" value="TreeGrafter"/>
</dbReference>
<keyword evidence="5" id="KW-0238">DNA-binding</keyword>
<evidence type="ECO:0000256" key="1">
    <source>
        <dbReference type="ARBA" id="ARBA00022741"/>
    </source>
</evidence>
<gene>
    <name evidence="8" type="ORF">FY004_17880</name>
</gene>
<evidence type="ECO:0000313" key="9">
    <source>
        <dbReference type="Proteomes" id="UP000323242"/>
    </source>
</evidence>
<organism evidence="8 9">
    <name type="scientific">Streptomyces parvus</name>
    <dbReference type="NCBI Taxonomy" id="66428"/>
    <lineage>
        <taxon>Bacteria</taxon>
        <taxon>Bacillati</taxon>
        <taxon>Actinomycetota</taxon>
        <taxon>Actinomycetes</taxon>
        <taxon>Kitasatosporales</taxon>
        <taxon>Streptomycetaceae</taxon>
        <taxon>Streptomyces</taxon>
    </lineage>
</organism>
<dbReference type="PROSITE" id="PS51198">
    <property type="entry name" value="UVRD_HELICASE_ATP_BIND"/>
    <property type="match status" value="1"/>
</dbReference>
<dbReference type="GO" id="GO:0016787">
    <property type="term" value="F:hydrolase activity"/>
    <property type="evidence" value="ECO:0007669"/>
    <property type="project" value="UniProtKB-UniRule"/>
</dbReference>
<dbReference type="PANTHER" id="PTHR11070:SF2">
    <property type="entry name" value="ATP-DEPENDENT DNA HELICASE SRS2"/>
    <property type="match status" value="1"/>
</dbReference>
<proteinExistence type="predicted"/>
<dbReference type="AlphaFoldDB" id="A0A5D4JE18"/>
<name>A0A5D4JE18_9ACTN</name>
<comment type="caution">
    <text evidence="8">The sequence shown here is derived from an EMBL/GenBank/DDBJ whole genome shotgun (WGS) entry which is preliminary data.</text>
</comment>
<evidence type="ECO:0000313" key="8">
    <source>
        <dbReference type="EMBL" id="TYR63226.1"/>
    </source>
</evidence>
<reference evidence="8 9" key="1">
    <citation type="submission" date="2019-08" db="EMBL/GenBank/DDBJ databases">
        <title>Draft genome for granaticin producer strain Streptomyces parvus C05.</title>
        <authorList>
            <person name="Gonzalez-Pimentel J.L."/>
        </authorList>
    </citation>
    <scope>NUCLEOTIDE SEQUENCE [LARGE SCALE GENOMIC DNA]</scope>
    <source>
        <strain evidence="8 9">C05</strain>
    </source>
</reference>
<evidence type="ECO:0000256" key="5">
    <source>
        <dbReference type="ARBA" id="ARBA00023125"/>
    </source>
</evidence>
<keyword evidence="2 6" id="KW-0378">Hydrolase</keyword>
<feature type="binding site" evidence="6">
    <location>
        <begin position="32"/>
        <end position="39"/>
    </location>
    <ligand>
        <name>ATP</name>
        <dbReference type="ChEBI" id="CHEBI:30616"/>
    </ligand>
</feature>
<dbReference type="Gene3D" id="3.40.50.300">
    <property type="entry name" value="P-loop containing nucleotide triphosphate hydrolases"/>
    <property type="match status" value="2"/>
</dbReference>
<dbReference type="RefSeq" id="WP_148903120.1">
    <property type="nucleotide sequence ID" value="NZ_VSZQ01000090.1"/>
</dbReference>
<feature type="domain" description="UvrD-like helicase ATP-binding" evidence="7">
    <location>
        <begin position="11"/>
        <end position="293"/>
    </location>
</feature>
<dbReference type="GO" id="GO:0000725">
    <property type="term" value="P:recombinational repair"/>
    <property type="evidence" value="ECO:0007669"/>
    <property type="project" value="TreeGrafter"/>
</dbReference>
<dbReference type="Proteomes" id="UP000323242">
    <property type="component" value="Unassembled WGS sequence"/>
</dbReference>
<sequence length="582" mass="63898">MTPDETAEGLRFTARTQQQLAVQALAPAYVPACPGAGKTHVITLRHLQSPSRLLRQGRALISFTRVARDQMAQRCRQAGRSDLLHAPHFVGTLDSFLWEFLVKPLRPKQPIPRLLESWANVKAPVQGMDREISLHRFPMVLDPSSTSAGEAVAWDNVDRDAKRLLDASEYSRKQWQDAALATRTSWCERGYYTGHEARVLALWALRSPKWASRLLPPLLSRFSEVIVDEAQDCSAADLAILELLHVAGLPLVLVGDPDQAIYAWRGAQPAALQRFAAKLTSAPVPLTGNWRSSPVICRLASTLRAGKRPPDTAVVRGDDVPVVVLPTRFAGSGSNHRHASTGSGIVEVFRDVAQGYGITAEACLVTAYRYATLPGIAREKSNTNQITSLAWARTVAHTEGATSAELTRACAIAVRVLLGYWFPDEAGSPERLCASHRVPLQQINRTAFAFLHSLPPPHKEWAADVRQAMKAWPAPADAAPHSKKGHLAGKPVVGRKVKATGVRTNIVHQLKGDEADAVMLMLPDNGNVQRWAQGDPTADELLRVWYVAVTRARRLAALAVPKEEAEDMVRLLRQYEVPVRVV</sequence>
<dbReference type="Pfam" id="PF00580">
    <property type="entry name" value="UvrD-helicase"/>
    <property type="match status" value="1"/>
</dbReference>
<keyword evidence="1 6" id="KW-0547">Nucleotide-binding</keyword>
<dbReference type="Gene3D" id="1.10.10.160">
    <property type="match status" value="1"/>
</dbReference>
<evidence type="ECO:0000256" key="2">
    <source>
        <dbReference type="ARBA" id="ARBA00022801"/>
    </source>
</evidence>
<dbReference type="InterPro" id="IPR000212">
    <property type="entry name" value="DNA_helicase_UvrD/REP"/>
</dbReference>
<dbReference type="GO" id="GO:0003677">
    <property type="term" value="F:DNA binding"/>
    <property type="evidence" value="ECO:0007669"/>
    <property type="project" value="UniProtKB-KW"/>
</dbReference>
<evidence type="ECO:0000259" key="7">
    <source>
        <dbReference type="PROSITE" id="PS51198"/>
    </source>
</evidence>
<evidence type="ECO:0000256" key="4">
    <source>
        <dbReference type="ARBA" id="ARBA00022840"/>
    </source>
</evidence>
<accession>A0A5D4JE18</accession>
<keyword evidence="4 6" id="KW-0067">ATP-binding</keyword>
<keyword evidence="3 6" id="KW-0347">Helicase</keyword>
<dbReference type="SUPFAM" id="SSF52540">
    <property type="entry name" value="P-loop containing nucleoside triphosphate hydrolases"/>
    <property type="match status" value="1"/>
</dbReference>
<dbReference type="InterPro" id="IPR013986">
    <property type="entry name" value="DExx_box_DNA_helicase_dom_sf"/>
</dbReference>
<dbReference type="InterPro" id="IPR027417">
    <property type="entry name" value="P-loop_NTPase"/>
</dbReference>
<dbReference type="PANTHER" id="PTHR11070">
    <property type="entry name" value="UVRD / RECB / PCRA DNA HELICASE FAMILY MEMBER"/>
    <property type="match status" value="1"/>
</dbReference>
<dbReference type="GO" id="GO:0005524">
    <property type="term" value="F:ATP binding"/>
    <property type="evidence" value="ECO:0007669"/>
    <property type="project" value="UniProtKB-UniRule"/>
</dbReference>
<evidence type="ECO:0000256" key="3">
    <source>
        <dbReference type="ARBA" id="ARBA00022806"/>
    </source>
</evidence>